<dbReference type="SUPFAM" id="SSF52833">
    <property type="entry name" value="Thioredoxin-like"/>
    <property type="match status" value="1"/>
</dbReference>
<evidence type="ECO:0000313" key="4">
    <source>
        <dbReference type="RefSeq" id="XP_027200617.1"/>
    </source>
</evidence>
<feature type="region of interest" description="Disordered" evidence="2">
    <location>
        <begin position="105"/>
        <end position="155"/>
    </location>
</feature>
<feature type="compositionally biased region" description="Basic and acidic residues" evidence="2">
    <location>
        <begin position="203"/>
        <end position="213"/>
    </location>
</feature>
<dbReference type="InterPro" id="IPR051033">
    <property type="entry name" value="SH3BGR"/>
</dbReference>
<sequence length="226" mass="26037">MVVKVFISGISASKEVKKHQIRAQFLLDSYKIKYELIDISDPLMEKQKEIMLQMAKRRNESTPPQPPQFFNEDQYCGDYEDLENANDNDQLFQFLKLEEDITIENGDGDENDLFNPTGETATKGDDNINNNVNDDVKLKENGNNDDNDEDEDVKLEVREQVTINGIVYEIPPDRKINIGGRIIDVDELMKEEGDEIELDDLDDRLKDDLIDKNEGDDDEEAEDEDE</sequence>
<comment type="similarity">
    <text evidence="1">Belongs to the SH3BGR family.</text>
</comment>
<feature type="compositionally biased region" description="Acidic residues" evidence="2">
    <location>
        <begin position="143"/>
        <end position="153"/>
    </location>
</feature>
<dbReference type="GO" id="GO:0005737">
    <property type="term" value="C:cytoplasm"/>
    <property type="evidence" value="ECO:0007669"/>
    <property type="project" value="TreeGrafter"/>
</dbReference>
<dbReference type="InterPro" id="IPR036249">
    <property type="entry name" value="Thioredoxin-like_sf"/>
</dbReference>
<dbReference type="KEGG" id="dpte:113794689"/>
<dbReference type="AlphaFoldDB" id="A0A6P6Y564"/>
<proteinExistence type="inferred from homology"/>
<dbReference type="PANTHER" id="PTHR12232">
    <property type="entry name" value="SH3 DOMAIN-BINDING GLUTAMIC ACID-RICH-LIKE PROTEIN"/>
    <property type="match status" value="1"/>
</dbReference>
<protein>
    <submittedName>
        <fullName evidence="4">SH3 domain-binding glutamic acid-rich protein homolog</fullName>
    </submittedName>
</protein>
<evidence type="ECO:0000256" key="2">
    <source>
        <dbReference type="SAM" id="MobiDB-lite"/>
    </source>
</evidence>
<reference evidence="4" key="1">
    <citation type="submission" date="2025-08" db="UniProtKB">
        <authorList>
            <consortium name="RefSeq"/>
        </authorList>
    </citation>
    <scope>IDENTIFICATION</scope>
    <source>
        <strain evidence="4">Airmid</strain>
    </source>
</reference>
<dbReference type="OMA" id="HREPCAN"/>
<dbReference type="Pfam" id="PF04908">
    <property type="entry name" value="SH3BGR"/>
    <property type="match status" value="1"/>
</dbReference>
<dbReference type="Proteomes" id="UP000515146">
    <property type="component" value="Unplaced"/>
</dbReference>
<keyword evidence="3" id="KW-1185">Reference proteome</keyword>
<dbReference type="Gene3D" id="3.40.30.10">
    <property type="entry name" value="Glutaredoxin"/>
    <property type="match status" value="1"/>
</dbReference>
<dbReference type="OrthoDB" id="9932926at2759"/>
<organism evidence="3 4">
    <name type="scientific">Dermatophagoides pteronyssinus</name>
    <name type="common">European house dust mite</name>
    <dbReference type="NCBI Taxonomy" id="6956"/>
    <lineage>
        <taxon>Eukaryota</taxon>
        <taxon>Metazoa</taxon>
        <taxon>Ecdysozoa</taxon>
        <taxon>Arthropoda</taxon>
        <taxon>Chelicerata</taxon>
        <taxon>Arachnida</taxon>
        <taxon>Acari</taxon>
        <taxon>Acariformes</taxon>
        <taxon>Sarcoptiformes</taxon>
        <taxon>Astigmata</taxon>
        <taxon>Psoroptidia</taxon>
        <taxon>Analgoidea</taxon>
        <taxon>Pyroglyphidae</taxon>
        <taxon>Dermatophagoidinae</taxon>
        <taxon>Dermatophagoides</taxon>
    </lineage>
</organism>
<accession>A0A6P6Y564</accession>
<name>A0A6P6Y564_DERPT</name>
<dbReference type="RefSeq" id="XP_027200617.1">
    <property type="nucleotide sequence ID" value="XM_027344816.1"/>
</dbReference>
<dbReference type="InterPro" id="IPR006993">
    <property type="entry name" value="Glut_rich_SH3-bd"/>
</dbReference>
<dbReference type="PANTHER" id="PTHR12232:SF15">
    <property type="entry name" value="SH3 DOMAIN-BINDING GLUTAMIC ACID-RICH PROTEIN HOMOLOG"/>
    <property type="match status" value="1"/>
</dbReference>
<evidence type="ECO:0000313" key="3">
    <source>
        <dbReference type="Proteomes" id="UP000515146"/>
    </source>
</evidence>
<evidence type="ECO:0000256" key="1">
    <source>
        <dbReference type="ARBA" id="ARBA00007764"/>
    </source>
</evidence>
<feature type="region of interest" description="Disordered" evidence="2">
    <location>
        <begin position="199"/>
        <end position="226"/>
    </location>
</feature>
<feature type="compositionally biased region" description="Acidic residues" evidence="2">
    <location>
        <begin position="214"/>
        <end position="226"/>
    </location>
</feature>
<gene>
    <name evidence="4" type="primary">LOC113794689</name>
</gene>
<dbReference type="InParanoid" id="A0A6P6Y564"/>